<feature type="region of interest" description="Disordered" evidence="8">
    <location>
        <begin position="255"/>
        <end position="313"/>
    </location>
</feature>
<keyword evidence="5 7" id="KW-1015">Disulfide bond</keyword>
<reference evidence="11" key="2">
    <citation type="submission" date="2020-12" db="EMBL/GenBank/DDBJ databases">
        <authorList>
            <person name="Kanost M."/>
        </authorList>
    </citation>
    <scope>NUCLEOTIDE SEQUENCE</scope>
</reference>
<dbReference type="AlphaFoldDB" id="A0A921ZPE1"/>
<dbReference type="GO" id="GO:0004867">
    <property type="term" value="F:serine-type endopeptidase inhibitor activity"/>
    <property type="evidence" value="ECO:0007669"/>
    <property type="project" value="UniProtKB-UniRule"/>
</dbReference>
<keyword evidence="9" id="KW-0732">Signal</keyword>
<gene>
    <name evidence="11" type="ORF">O3G_MSEX012110</name>
</gene>
<keyword evidence="2" id="KW-0964">Secreted</keyword>
<evidence type="ECO:0000256" key="4">
    <source>
        <dbReference type="ARBA" id="ARBA00022900"/>
    </source>
</evidence>
<feature type="chain" id="PRO_5036765758" description="Pacifastin domain-containing protein" evidence="9">
    <location>
        <begin position="21"/>
        <end position="419"/>
    </location>
</feature>
<comment type="caution">
    <text evidence="7">Lacks conserved residue(s) required for the propagation of feature annotation.</text>
</comment>
<reference evidence="11" key="1">
    <citation type="journal article" date="2016" name="Insect Biochem. Mol. Biol.">
        <title>Multifaceted biological insights from a draft genome sequence of the tobacco hornworm moth, Manduca sexta.</title>
        <authorList>
            <person name="Kanost M.R."/>
            <person name="Arrese E.L."/>
            <person name="Cao X."/>
            <person name="Chen Y.R."/>
            <person name="Chellapilla S."/>
            <person name="Goldsmith M.R."/>
            <person name="Grosse-Wilde E."/>
            <person name="Heckel D.G."/>
            <person name="Herndon N."/>
            <person name="Jiang H."/>
            <person name="Papanicolaou A."/>
            <person name="Qu J."/>
            <person name="Soulages J.L."/>
            <person name="Vogel H."/>
            <person name="Walters J."/>
            <person name="Waterhouse R.M."/>
            <person name="Ahn S.J."/>
            <person name="Almeida F.C."/>
            <person name="An C."/>
            <person name="Aqrawi P."/>
            <person name="Bretschneider A."/>
            <person name="Bryant W.B."/>
            <person name="Bucks S."/>
            <person name="Chao H."/>
            <person name="Chevignon G."/>
            <person name="Christen J.M."/>
            <person name="Clarke D.F."/>
            <person name="Dittmer N.T."/>
            <person name="Ferguson L.C.F."/>
            <person name="Garavelou S."/>
            <person name="Gordon K.H.J."/>
            <person name="Gunaratna R.T."/>
            <person name="Han Y."/>
            <person name="Hauser F."/>
            <person name="He Y."/>
            <person name="Heidel-Fischer H."/>
            <person name="Hirsh A."/>
            <person name="Hu Y."/>
            <person name="Jiang H."/>
            <person name="Kalra D."/>
            <person name="Klinner C."/>
            <person name="Konig C."/>
            <person name="Kovar C."/>
            <person name="Kroll A.R."/>
            <person name="Kuwar S.S."/>
            <person name="Lee S.L."/>
            <person name="Lehman R."/>
            <person name="Li K."/>
            <person name="Li Z."/>
            <person name="Liang H."/>
            <person name="Lovelace S."/>
            <person name="Lu Z."/>
            <person name="Mansfield J.H."/>
            <person name="McCulloch K.J."/>
            <person name="Mathew T."/>
            <person name="Morton B."/>
            <person name="Muzny D.M."/>
            <person name="Neunemann D."/>
            <person name="Ongeri F."/>
            <person name="Pauchet Y."/>
            <person name="Pu L.L."/>
            <person name="Pyrousis I."/>
            <person name="Rao X.J."/>
            <person name="Redding A."/>
            <person name="Roesel C."/>
            <person name="Sanchez-Gracia A."/>
            <person name="Schaack S."/>
            <person name="Shukla A."/>
            <person name="Tetreau G."/>
            <person name="Wang Y."/>
            <person name="Xiong G.H."/>
            <person name="Traut W."/>
            <person name="Walsh T.K."/>
            <person name="Worley K.C."/>
            <person name="Wu D."/>
            <person name="Wu W."/>
            <person name="Wu Y.Q."/>
            <person name="Zhang X."/>
            <person name="Zou Z."/>
            <person name="Zucker H."/>
            <person name="Briscoe A.D."/>
            <person name="Burmester T."/>
            <person name="Clem R.J."/>
            <person name="Feyereisen R."/>
            <person name="Grimmelikhuijzen C.J.P."/>
            <person name="Hamodrakas S.J."/>
            <person name="Hansson B.S."/>
            <person name="Huguet E."/>
            <person name="Jermiin L.S."/>
            <person name="Lan Q."/>
            <person name="Lehman H.K."/>
            <person name="Lorenzen M."/>
            <person name="Merzendorfer H."/>
            <person name="Michalopoulos I."/>
            <person name="Morton D.B."/>
            <person name="Muthukrishnan S."/>
            <person name="Oakeshott J.G."/>
            <person name="Palmer W."/>
            <person name="Park Y."/>
            <person name="Passarelli A.L."/>
            <person name="Rozas J."/>
            <person name="Schwartz L.M."/>
            <person name="Smith W."/>
            <person name="Southgate A."/>
            <person name="Vilcinskas A."/>
            <person name="Vogt R."/>
            <person name="Wang P."/>
            <person name="Werren J."/>
            <person name="Yu X.Q."/>
            <person name="Zhou J.J."/>
            <person name="Brown S.J."/>
            <person name="Scherer S.E."/>
            <person name="Richards S."/>
            <person name="Blissard G.W."/>
        </authorList>
    </citation>
    <scope>NUCLEOTIDE SEQUENCE</scope>
</reference>
<dbReference type="Proteomes" id="UP000791440">
    <property type="component" value="Unassembled WGS sequence"/>
</dbReference>
<proteinExistence type="inferred from homology"/>
<keyword evidence="12" id="KW-1185">Reference proteome</keyword>
<comment type="caution">
    <text evidence="11">The sequence shown here is derived from an EMBL/GenBank/DDBJ whole genome shotgun (WGS) entry which is preliminary data.</text>
</comment>
<evidence type="ECO:0000256" key="6">
    <source>
        <dbReference type="ARBA" id="ARBA00029459"/>
    </source>
</evidence>
<evidence type="ECO:0000256" key="2">
    <source>
        <dbReference type="ARBA" id="ARBA00022525"/>
    </source>
</evidence>
<dbReference type="InterPro" id="IPR008037">
    <property type="entry name" value="Pacifastin_dom"/>
</dbReference>
<evidence type="ECO:0000259" key="10">
    <source>
        <dbReference type="PROSITE" id="PS51446"/>
    </source>
</evidence>
<organism evidence="11 12">
    <name type="scientific">Manduca sexta</name>
    <name type="common">Tobacco hawkmoth</name>
    <name type="synonym">Tobacco hornworm</name>
    <dbReference type="NCBI Taxonomy" id="7130"/>
    <lineage>
        <taxon>Eukaryota</taxon>
        <taxon>Metazoa</taxon>
        <taxon>Ecdysozoa</taxon>
        <taxon>Arthropoda</taxon>
        <taxon>Hexapoda</taxon>
        <taxon>Insecta</taxon>
        <taxon>Pterygota</taxon>
        <taxon>Neoptera</taxon>
        <taxon>Endopterygota</taxon>
        <taxon>Lepidoptera</taxon>
        <taxon>Glossata</taxon>
        <taxon>Ditrysia</taxon>
        <taxon>Bombycoidea</taxon>
        <taxon>Sphingidae</taxon>
        <taxon>Sphinginae</taxon>
        <taxon>Sphingini</taxon>
        <taxon>Manduca</taxon>
    </lineage>
</organism>
<accession>A0A921ZPE1</accession>
<feature type="disulfide bond" evidence="7">
    <location>
        <begin position="390"/>
        <end position="405"/>
    </location>
</feature>
<feature type="domain" description="Pacifastin" evidence="10">
    <location>
        <begin position="387"/>
        <end position="419"/>
    </location>
</feature>
<keyword evidence="4 7" id="KW-0722">Serine protease inhibitor</keyword>
<dbReference type="InterPro" id="IPR036201">
    <property type="entry name" value="Pacifastin_dom_sf"/>
</dbReference>
<keyword evidence="3 7" id="KW-0646">Protease inhibitor</keyword>
<comment type="subcellular location">
    <subcellularLocation>
        <location evidence="1">Secreted</location>
    </subcellularLocation>
</comment>
<feature type="compositionally biased region" description="Basic and acidic residues" evidence="8">
    <location>
        <begin position="255"/>
        <end position="269"/>
    </location>
</feature>
<name>A0A921ZPE1_MANSE</name>
<evidence type="ECO:0000256" key="3">
    <source>
        <dbReference type="ARBA" id="ARBA00022690"/>
    </source>
</evidence>
<evidence type="ECO:0000313" key="12">
    <source>
        <dbReference type="Proteomes" id="UP000791440"/>
    </source>
</evidence>
<evidence type="ECO:0000256" key="5">
    <source>
        <dbReference type="ARBA" id="ARBA00023157"/>
    </source>
</evidence>
<feature type="disulfide bond" evidence="7">
    <location>
        <begin position="403"/>
        <end position="413"/>
    </location>
</feature>
<evidence type="ECO:0000256" key="7">
    <source>
        <dbReference type="PROSITE-ProRule" id="PRU00776"/>
    </source>
</evidence>
<dbReference type="GO" id="GO:0005576">
    <property type="term" value="C:extracellular region"/>
    <property type="evidence" value="ECO:0007669"/>
    <property type="project" value="UniProtKB-SubCell"/>
</dbReference>
<comment type="similarity">
    <text evidence="6 7">Belongs to the protease inhibitor I19 family.</text>
</comment>
<evidence type="ECO:0000256" key="8">
    <source>
        <dbReference type="SAM" id="MobiDB-lite"/>
    </source>
</evidence>
<evidence type="ECO:0000256" key="9">
    <source>
        <dbReference type="SAM" id="SignalP"/>
    </source>
</evidence>
<sequence>MRCIGVFVFIYFYIADSSYAFDDTMRIQTCSVGDVVQNECLKCICNTKRIYKCTPKHCYKTSTEKVSQSNINACQPNMIYTTDTMTCICDKTGQWPHRKCKEIFQTLNTNNSCEPNSYVILDCNICRCGSNGRIEEERCTQNVCKKHKLNTRRLSNVYGSCEVRNWYSLAPCQFCYCVSQNKLVCNTGNNYAKKLDLGTYHLNECGKGLIYEAIALIPDNDLTLRFGNFMTNSVTSTPKLPKHVIQDNHNVVINVEKENKIESKEKDSDESSSDSDENKPMTTKIVKNIPSTQIYSDGENTSKENGYTDNKEADSGMEIGVEVAQIPKKTMRTTKKITLTTSEPKSLEDFKKLGQDLGMKLKMTLPRMLDQMFKMALRKSMLSVKKDTKCVPGTTEAVKCNMCFCMKNGKLLCTNNVCE</sequence>
<feature type="compositionally biased region" description="Polar residues" evidence="8">
    <location>
        <begin position="289"/>
        <end position="308"/>
    </location>
</feature>
<dbReference type="EMBL" id="JH668685">
    <property type="protein sequence ID" value="KAG6460622.1"/>
    <property type="molecule type" value="Genomic_DNA"/>
</dbReference>
<dbReference type="PROSITE" id="PS51446">
    <property type="entry name" value="PACIFASTIN"/>
    <property type="match status" value="1"/>
</dbReference>
<feature type="signal peptide" evidence="9">
    <location>
        <begin position="1"/>
        <end position="20"/>
    </location>
</feature>
<evidence type="ECO:0000313" key="11">
    <source>
        <dbReference type="EMBL" id="KAG6460622.1"/>
    </source>
</evidence>
<evidence type="ECO:0000256" key="1">
    <source>
        <dbReference type="ARBA" id="ARBA00004613"/>
    </source>
</evidence>
<dbReference type="SUPFAM" id="SSF57283">
    <property type="entry name" value="PMP inhibitors"/>
    <property type="match status" value="2"/>
</dbReference>
<feature type="disulfide bond" evidence="7">
    <location>
        <begin position="400"/>
        <end position="418"/>
    </location>
</feature>
<protein>
    <recommendedName>
        <fullName evidence="10">Pacifastin domain-containing protein</fullName>
    </recommendedName>
</protein>